<organism evidence="2 3">
    <name type="scientific">Cyanobium usitatum str. Tous</name>
    <dbReference type="NCBI Taxonomy" id="2116684"/>
    <lineage>
        <taxon>Bacteria</taxon>
        <taxon>Bacillati</taxon>
        <taxon>Cyanobacteriota</taxon>
        <taxon>Cyanophyceae</taxon>
        <taxon>Synechococcales</taxon>
        <taxon>Prochlorococcaceae</taxon>
        <taxon>Cyanobium</taxon>
    </lineage>
</organism>
<dbReference type="SUPFAM" id="SSF51412">
    <property type="entry name" value="Inosine monophosphate dehydrogenase (IMPDH)"/>
    <property type="match status" value="1"/>
</dbReference>
<dbReference type="InterPro" id="IPR051454">
    <property type="entry name" value="RNA/ubiquinone_mod_enzymes"/>
</dbReference>
<evidence type="ECO:0000259" key="1">
    <source>
        <dbReference type="Pfam" id="PF12392"/>
    </source>
</evidence>
<proteinExistence type="predicted"/>
<dbReference type="AlphaFoldDB" id="A0A2P7N062"/>
<name>A0A2P7N062_9CYAN</name>
<dbReference type="PANTHER" id="PTHR30217">
    <property type="entry name" value="PEPTIDASE U32 FAMILY"/>
    <property type="match status" value="1"/>
</dbReference>
<feature type="domain" description="Peptidase U32 collagenase" evidence="1">
    <location>
        <begin position="400"/>
        <end position="522"/>
    </location>
</feature>
<keyword evidence="3" id="KW-1185">Reference proteome</keyword>
<dbReference type="InterPro" id="IPR020988">
    <property type="entry name" value="Pept_U32_collagenase"/>
</dbReference>
<sequence>MTIPELLAPAGNWQALRAAVANGADAVYFGVETFNARMRAANFEQEELPELMHWLHRRGVKGFLTVNVLVFSDELVEAASLIRAAAAAHVDALIVQDVGLARLARRLAPELAVHGSTQMSITSAAGVAMAAELGCARVVLARELTLTDLGRLQNQLQQRQLAMPLEVFVHGALCVAYSGQCLTSEALGQRSANRGECAQACRLPYQLIVDGEERDLQDQRYLLSPQDLSAWELLPQLEQIGIASLKIEGRLKDATYVAAVTDAYRQGLDRLVEGLPSAPQSAEQKRSLELSFSRGLSTGWLGGLDHQALVHGRWSKKRGPQIGAFERLSADGWWIIQTQAELKPGDGLVFEAPGYGPLEAPAEIGGRLMAVQQRPMGRLAVRLGPGRIEARGLSAGSPCWLTSDPALEGQWQRMAGQATPECSRGLRLRLQGRLGEPLELRVEWAEGLDPAATEQIKLLSASVLQAASEQALDTSRLQAQLGRLGGTSWKLEGLEPALEGALFLPIAQLNKLRRELVEALAAIEPGQSDSQAPLARDTTDFTELLQSLSRPAHASPLSGPGSGTAVNSEPQLVVLVRSLEQLKALRDQPVASVIADLDQPAELREAVAIGRGCWPGGIWLAGARITRTDERWTLDPLVRAAPDGYLVRNADQLEVLTPLAPCCGDFSLNIANALSAAWFLDHWKLQRITASYDLDLKQMLALVRGCPPGQVEVTAHQHMPLFHMEHCLFCAFLSDGHDHTDCGRPCEKHRVLLRDRSGSEHPLRADLGCRNTLFNGRAQTAAEALPQLMRAGVRQFRIELLQESAAESQHRVQQYSAALRGEISGRSLWQQEQLDSRLGVTRGSLKSGRGVG</sequence>
<gene>
    <name evidence="2" type="ORF">C7K55_02390</name>
</gene>
<dbReference type="Pfam" id="PF01136">
    <property type="entry name" value="Peptidase_U32"/>
    <property type="match status" value="2"/>
</dbReference>
<evidence type="ECO:0000313" key="3">
    <source>
        <dbReference type="Proteomes" id="UP000243002"/>
    </source>
</evidence>
<protein>
    <submittedName>
        <fullName evidence="2">Peptidase U32</fullName>
    </submittedName>
</protein>
<dbReference type="Proteomes" id="UP000243002">
    <property type="component" value="Unassembled WGS sequence"/>
</dbReference>
<dbReference type="PANTHER" id="PTHR30217:SF10">
    <property type="entry name" value="23S RRNA 5-HYDROXYCYTIDINE C2501 SYNTHASE"/>
    <property type="match status" value="1"/>
</dbReference>
<dbReference type="Pfam" id="PF12392">
    <property type="entry name" value="DUF3656"/>
    <property type="match status" value="1"/>
</dbReference>
<reference evidence="2 3" key="1">
    <citation type="journal article" date="2018" name="Environ. Microbiol.">
        <title>Ecological and genomic features of two widespread freshwater picocyanobacteria.</title>
        <authorList>
            <person name="Cabello-Yeves P.J."/>
            <person name="Picazo A."/>
            <person name="Camacho A."/>
            <person name="Callieri C."/>
            <person name="Rosselli R."/>
            <person name="Roda-Garcia J.J."/>
            <person name="Coutinho F.H."/>
            <person name="Rodriguez-Valera F."/>
        </authorList>
    </citation>
    <scope>NUCLEOTIDE SEQUENCE [LARGE SCALE GENOMIC DNA]</scope>
    <source>
        <strain evidence="2 3">Tous</strain>
    </source>
</reference>
<accession>A0A2P7N062</accession>
<comment type="caution">
    <text evidence="2">The sequence shown here is derived from an EMBL/GenBank/DDBJ whole genome shotgun (WGS) entry which is preliminary data.</text>
</comment>
<evidence type="ECO:0000313" key="2">
    <source>
        <dbReference type="EMBL" id="PSJ06845.1"/>
    </source>
</evidence>
<dbReference type="RefSeq" id="WP_106501816.1">
    <property type="nucleotide sequence ID" value="NZ_PXXO01000002.1"/>
</dbReference>
<dbReference type="InterPro" id="IPR001539">
    <property type="entry name" value="Peptidase_U32"/>
</dbReference>
<dbReference type="OrthoDB" id="9807498at2"/>
<dbReference type="EMBL" id="PXXO01000002">
    <property type="protein sequence ID" value="PSJ06845.1"/>
    <property type="molecule type" value="Genomic_DNA"/>
</dbReference>